<proteinExistence type="predicted"/>
<comment type="caution">
    <text evidence="2">The sequence shown here is derived from an EMBL/GenBank/DDBJ whole genome shotgun (WGS) entry which is preliminary data.</text>
</comment>
<protein>
    <recommendedName>
        <fullName evidence="1">DUF397 domain-containing protein</fullName>
    </recommendedName>
</protein>
<dbReference type="InterPro" id="IPR007278">
    <property type="entry name" value="DUF397"/>
</dbReference>
<gene>
    <name evidence="2" type="ORF">GCM10023318_51260</name>
</gene>
<evidence type="ECO:0000313" key="3">
    <source>
        <dbReference type="Proteomes" id="UP001500603"/>
    </source>
</evidence>
<sequence length="74" mass="8018">MNDHVPANTRWHKSSHSSGNLECVEVAFLDDATIGIRDSKNPTGPALRFASNAWESFTAGIQNGELALHRVAAE</sequence>
<organism evidence="2 3">
    <name type="scientific">Nocardia callitridis</name>
    <dbReference type="NCBI Taxonomy" id="648753"/>
    <lineage>
        <taxon>Bacteria</taxon>
        <taxon>Bacillati</taxon>
        <taxon>Actinomycetota</taxon>
        <taxon>Actinomycetes</taxon>
        <taxon>Mycobacteriales</taxon>
        <taxon>Nocardiaceae</taxon>
        <taxon>Nocardia</taxon>
    </lineage>
</organism>
<dbReference type="EMBL" id="BAABJM010000006">
    <property type="protein sequence ID" value="GAA5064872.1"/>
    <property type="molecule type" value="Genomic_DNA"/>
</dbReference>
<dbReference type="Proteomes" id="UP001500603">
    <property type="component" value="Unassembled WGS sequence"/>
</dbReference>
<keyword evidence="3" id="KW-1185">Reference proteome</keyword>
<dbReference type="Pfam" id="PF04149">
    <property type="entry name" value="DUF397"/>
    <property type="match status" value="1"/>
</dbReference>
<dbReference type="RefSeq" id="WP_345498513.1">
    <property type="nucleotide sequence ID" value="NZ_BAABJM010000006.1"/>
</dbReference>
<reference evidence="3" key="1">
    <citation type="journal article" date="2019" name="Int. J. Syst. Evol. Microbiol.">
        <title>The Global Catalogue of Microorganisms (GCM) 10K type strain sequencing project: providing services to taxonomists for standard genome sequencing and annotation.</title>
        <authorList>
            <consortium name="The Broad Institute Genomics Platform"/>
            <consortium name="The Broad Institute Genome Sequencing Center for Infectious Disease"/>
            <person name="Wu L."/>
            <person name="Ma J."/>
        </authorList>
    </citation>
    <scope>NUCLEOTIDE SEQUENCE [LARGE SCALE GENOMIC DNA]</scope>
    <source>
        <strain evidence="3">JCM 18298</strain>
    </source>
</reference>
<name>A0ABP9KVE7_9NOCA</name>
<evidence type="ECO:0000259" key="1">
    <source>
        <dbReference type="Pfam" id="PF04149"/>
    </source>
</evidence>
<evidence type="ECO:0000313" key="2">
    <source>
        <dbReference type="EMBL" id="GAA5064872.1"/>
    </source>
</evidence>
<accession>A0ABP9KVE7</accession>
<feature type="domain" description="DUF397" evidence="1">
    <location>
        <begin position="10"/>
        <end position="61"/>
    </location>
</feature>